<feature type="region of interest" description="Disordered" evidence="1">
    <location>
        <begin position="51"/>
        <end position="70"/>
    </location>
</feature>
<keyword evidence="2" id="KW-0812">Transmembrane</keyword>
<feature type="compositionally biased region" description="Low complexity" evidence="1">
    <location>
        <begin position="56"/>
        <end position="66"/>
    </location>
</feature>
<gene>
    <name evidence="3" type="ORF">NESM_000213400</name>
</gene>
<feature type="compositionally biased region" description="Basic and acidic residues" evidence="1">
    <location>
        <begin position="556"/>
        <end position="569"/>
    </location>
</feature>
<protein>
    <submittedName>
        <fullName evidence="3">Uncharacterized protein</fullName>
    </submittedName>
</protein>
<feature type="region of interest" description="Disordered" evidence="1">
    <location>
        <begin position="470"/>
        <end position="514"/>
    </location>
</feature>
<reference evidence="3 4" key="1">
    <citation type="journal article" date="2021" name="MBio">
        <title>A New Model Trypanosomatid, Novymonas esmeraldas: Genomic Perception of Its 'Candidatus Pandoraea novymonadis' Endosymbiont.</title>
        <authorList>
            <person name="Zakharova A."/>
            <person name="Saura A."/>
            <person name="Butenko A."/>
            <person name="Podesvova L."/>
            <person name="Warmusova S."/>
            <person name="Kostygov A.Y."/>
            <person name="Nenarokova A."/>
            <person name="Lukes J."/>
            <person name="Opperdoes F.R."/>
            <person name="Yurchenko V."/>
        </authorList>
    </citation>
    <scope>NUCLEOTIDE SEQUENCE [LARGE SCALE GENOMIC DNA]</scope>
    <source>
        <strain evidence="3 4">E262AT.01</strain>
    </source>
</reference>
<proteinExistence type="predicted"/>
<feature type="region of interest" description="Disordered" evidence="1">
    <location>
        <begin position="270"/>
        <end position="339"/>
    </location>
</feature>
<accession>A0AAW0F735</accession>
<feature type="transmembrane region" description="Helical" evidence="2">
    <location>
        <begin position="6"/>
        <end position="30"/>
    </location>
</feature>
<dbReference type="AlphaFoldDB" id="A0AAW0F735"/>
<keyword evidence="4" id="KW-1185">Reference proteome</keyword>
<name>A0AAW0F735_9TRYP</name>
<feature type="region of interest" description="Disordered" evidence="1">
    <location>
        <begin position="585"/>
        <end position="606"/>
    </location>
</feature>
<organism evidence="3 4">
    <name type="scientific">Novymonas esmeraldas</name>
    <dbReference type="NCBI Taxonomy" id="1808958"/>
    <lineage>
        <taxon>Eukaryota</taxon>
        <taxon>Discoba</taxon>
        <taxon>Euglenozoa</taxon>
        <taxon>Kinetoplastea</taxon>
        <taxon>Metakinetoplastina</taxon>
        <taxon>Trypanosomatida</taxon>
        <taxon>Trypanosomatidae</taxon>
        <taxon>Novymonas</taxon>
    </lineage>
</organism>
<dbReference type="EMBL" id="JAECZO010000016">
    <property type="protein sequence ID" value="KAK7201499.1"/>
    <property type="molecule type" value="Genomic_DNA"/>
</dbReference>
<keyword evidence="2" id="KW-1133">Transmembrane helix</keyword>
<evidence type="ECO:0000256" key="1">
    <source>
        <dbReference type="SAM" id="MobiDB-lite"/>
    </source>
</evidence>
<comment type="caution">
    <text evidence="3">The sequence shown here is derived from an EMBL/GenBank/DDBJ whole genome shotgun (WGS) entry which is preliminary data.</text>
</comment>
<evidence type="ECO:0000313" key="4">
    <source>
        <dbReference type="Proteomes" id="UP001430356"/>
    </source>
</evidence>
<dbReference type="Proteomes" id="UP001430356">
    <property type="component" value="Unassembled WGS sequence"/>
</dbReference>
<evidence type="ECO:0000313" key="3">
    <source>
        <dbReference type="EMBL" id="KAK7201499.1"/>
    </source>
</evidence>
<feature type="region of interest" description="Disordered" evidence="1">
    <location>
        <begin position="556"/>
        <end position="575"/>
    </location>
</feature>
<sequence length="606" mass="63869">MAYTLSVGSIVGMALCLLAVLLLFCLAVFVKHVCDRRRLIRRAVREASRATQRNITPAATQTATAAGRRRSRYPEALPCDDYDVLFGVEEPARGNVVFRSRADMAPMRDLLVRVEDAGDGRSSADFTTTEMVSLEASFAHSQHTGRAPASKEGVQPRAVTAMAYGMGSFDNEHNVAMSLVSVLPTPASSMPNLLGMRQRSSDGRGLSSSYGGHGLGSQPFSFGAAPALARVEGQQSTALTSAMAGAPRERDTARGGVRLLVPLQERRAETCAAASGHGDAPLDSDGKTPSASFGGGDSAATVLGGGHRCLDMETQTDGSSTAPSPTPPLPPSTQAPRPSWQAVIQSGLGPSVETTPTPLAGLHDRADGVHRLHHIDAARLPLRPGGPDVSHTAPQPLLLPLAGEAGPVTHQYSNPLSVVALPPVKRRKVRVHRQHRVRNIDKGGYVILEESESSEEEPQQAAQDTVVVHDDDGAAGPEGERSGGQPQPAGDPALPHLHEPGDPSTAGAVDSPAAAPLQVEPVTERKRRYFFEKVSSLDVYGRGAYVTLSSDVAPLAEHRRGQTSDDGEHSSNGWRDVTAAGGALLAGTRAYSRPSPFGWPESQQPV</sequence>
<feature type="compositionally biased region" description="Pro residues" evidence="1">
    <location>
        <begin position="324"/>
        <end position="333"/>
    </location>
</feature>
<feature type="compositionally biased region" description="Gly residues" evidence="1">
    <location>
        <begin position="293"/>
        <end position="307"/>
    </location>
</feature>
<evidence type="ECO:0000256" key="2">
    <source>
        <dbReference type="SAM" id="Phobius"/>
    </source>
</evidence>
<keyword evidence="2" id="KW-0472">Membrane</keyword>